<organism evidence="2 3">
    <name type="scientific">Polyplax serrata</name>
    <name type="common">Common mouse louse</name>
    <dbReference type="NCBI Taxonomy" id="468196"/>
    <lineage>
        <taxon>Eukaryota</taxon>
        <taxon>Metazoa</taxon>
        <taxon>Ecdysozoa</taxon>
        <taxon>Arthropoda</taxon>
        <taxon>Hexapoda</taxon>
        <taxon>Insecta</taxon>
        <taxon>Pterygota</taxon>
        <taxon>Neoptera</taxon>
        <taxon>Paraneoptera</taxon>
        <taxon>Psocodea</taxon>
        <taxon>Troctomorpha</taxon>
        <taxon>Phthiraptera</taxon>
        <taxon>Anoplura</taxon>
        <taxon>Polyplacidae</taxon>
        <taxon>Polyplax</taxon>
    </lineage>
</organism>
<name>A0ABR1BFN8_POLSC</name>
<keyword evidence="3" id="KW-1185">Reference proteome</keyword>
<comment type="caution">
    <text evidence="2">The sequence shown here is derived from an EMBL/GenBank/DDBJ whole genome shotgun (WGS) entry which is preliminary data.</text>
</comment>
<feature type="region of interest" description="Disordered" evidence="1">
    <location>
        <begin position="14"/>
        <end position="33"/>
    </location>
</feature>
<sequence>MVPARTGARVIWSGGSCRQDNRESGGKDRPSTKKHFPVNFLPGLSSFSSMLNFVLEASALLLSKTKGSVKQLVSMSYIAC</sequence>
<proteinExistence type="predicted"/>
<evidence type="ECO:0000313" key="2">
    <source>
        <dbReference type="EMBL" id="KAK6640782.1"/>
    </source>
</evidence>
<feature type="compositionally biased region" description="Basic and acidic residues" evidence="1">
    <location>
        <begin position="19"/>
        <end position="31"/>
    </location>
</feature>
<dbReference type="Proteomes" id="UP001359485">
    <property type="component" value="Unassembled WGS sequence"/>
</dbReference>
<accession>A0ABR1BFN8</accession>
<reference evidence="2 3" key="1">
    <citation type="submission" date="2023-09" db="EMBL/GenBank/DDBJ databases">
        <title>Genomes of two closely related lineages of the louse Polyplax serrata with different host specificities.</title>
        <authorList>
            <person name="Martinu J."/>
            <person name="Tarabai H."/>
            <person name="Stefka J."/>
            <person name="Hypsa V."/>
        </authorList>
    </citation>
    <scope>NUCLEOTIDE SEQUENCE [LARGE SCALE GENOMIC DNA]</scope>
    <source>
        <strain evidence="2">98ZLc_SE</strain>
    </source>
</reference>
<protein>
    <submittedName>
        <fullName evidence="2">Uncharacterized protein</fullName>
    </submittedName>
</protein>
<dbReference type="EMBL" id="JAWJWF010000001">
    <property type="protein sequence ID" value="KAK6640782.1"/>
    <property type="molecule type" value="Genomic_DNA"/>
</dbReference>
<gene>
    <name evidence="2" type="ORF">RUM44_012479</name>
</gene>
<evidence type="ECO:0000256" key="1">
    <source>
        <dbReference type="SAM" id="MobiDB-lite"/>
    </source>
</evidence>
<evidence type="ECO:0000313" key="3">
    <source>
        <dbReference type="Proteomes" id="UP001359485"/>
    </source>
</evidence>